<dbReference type="Gene3D" id="1.10.357.10">
    <property type="entry name" value="Tetracycline Repressor, domain 2"/>
    <property type="match status" value="1"/>
</dbReference>
<dbReference type="InterPro" id="IPR001647">
    <property type="entry name" value="HTH_TetR"/>
</dbReference>
<proteinExistence type="predicted"/>
<keyword evidence="3" id="KW-0812">Transmembrane</keyword>
<protein>
    <submittedName>
        <fullName evidence="5">AcrR family transcriptional regulator</fullName>
    </submittedName>
</protein>
<evidence type="ECO:0000259" key="4">
    <source>
        <dbReference type="PROSITE" id="PS50977"/>
    </source>
</evidence>
<evidence type="ECO:0000256" key="1">
    <source>
        <dbReference type="ARBA" id="ARBA00023125"/>
    </source>
</evidence>
<keyword evidence="3" id="KW-1133">Transmembrane helix</keyword>
<organism evidence="5 6">
    <name type="scientific">Mucilaginibacter pocheonensis</name>
    <dbReference type="NCBI Taxonomy" id="398050"/>
    <lineage>
        <taxon>Bacteria</taxon>
        <taxon>Pseudomonadati</taxon>
        <taxon>Bacteroidota</taxon>
        <taxon>Sphingobacteriia</taxon>
        <taxon>Sphingobacteriales</taxon>
        <taxon>Sphingobacteriaceae</taxon>
        <taxon>Mucilaginibacter</taxon>
    </lineage>
</organism>
<dbReference type="RefSeq" id="WP_310098486.1">
    <property type="nucleotide sequence ID" value="NZ_JAVDUU010000003.1"/>
</dbReference>
<dbReference type="PROSITE" id="PS50977">
    <property type="entry name" value="HTH_TETR_2"/>
    <property type="match status" value="1"/>
</dbReference>
<feature type="domain" description="HTH tetR-type" evidence="4">
    <location>
        <begin position="5"/>
        <end position="65"/>
    </location>
</feature>
<gene>
    <name evidence="5" type="ORF">J2W55_003575</name>
</gene>
<dbReference type="Pfam" id="PF00440">
    <property type="entry name" value="TetR_N"/>
    <property type="match status" value="1"/>
</dbReference>
<feature type="transmembrane region" description="Helical" evidence="3">
    <location>
        <begin position="146"/>
        <end position="163"/>
    </location>
</feature>
<evidence type="ECO:0000313" key="5">
    <source>
        <dbReference type="EMBL" id="MDR6943722.1"/>
    </source>
</evidence>
<comment type="caution">
    <text evidence="5">The sequence shown here is derived from an EMBL/GenBank/DDBJ whole genome shotgun (WGS) entry which is preliminary data.</text>
</comment>
<sequence>MKDREQTKRKLIDAVGIIIKAKGFSGVRISKVARQAGVDRKLVYRYFGNLSNLTEAYVTENDFWMLFADQLKTVSKELDASSSQHFITETLQQLFTFFLKEQEMQNLLLMELIGSNPIMRSIHNVRETIGHEILERTDGHFKNSAINFRAVAALLVGGIYYMILHTRKNGFHFADLDLKSEEGTKAIIETVAKIVELSYSAAS</sequence>
<dbReference type="SUPFAM" id="SSF46689">
    <property type="entry name" value="Homeodomain-like"/>
    <property type="match status" value="1"/>
</dbReference>
<keyword evidence="6" id="KW-1185">Reference proteome</keyword>
<keyword evidence="3" id="KW-0472">Membrane</keyword>
<evidence type="ECO:0000256" key="3">
    <source>
        <dbReference type="SAM" id="Phobius"/>
    </source>
</evidence>
<feature type="DNA-binding region" description="H-T-H motif" evidence="2">
    <location>
        <begin position="28"/>
        <end position="47"/>
    </location>
</feature>
<name>A0ABU1TE97_9SPHI</name>
<evidence type="ECO:0000313" key="6">
    <source>
        <dbReference type="Proteomes" id="UP001247620"/>
    </source>
</evidence>
<reference evidence="5 6" key="1">
    <citation type="submission" date="2023-07" db="EMBL/GenBank/DDBJ databases">
        <title>Sorghum-associated microbial communities from plants grown in Nebraska, USA.</title>
        <authorList>
            <person name="Schachtman D."/>
        </authorList>
    </citation>
    <scope>NUCLEOTIDE SEQUENCE [LARGE SCALE GENOMIC DNA]</scope>
    <source>
        <strain evidence="5 6">3262</strain>
    </source>
</reference>
<accession>A0ABU1TE97</accession>
<dbReference type="EMBL" id="JAVDUU010000003">
    <property type="protein sequence ID" value="MDR6943722.1"/>
    <property type="molecule type" value="Genomic_DNA"/>
</dbReference>
<keyword evidence="1 2" id="KW-0238">DNA-binding</keyword>
<evidence type="ECO:0000256" key="2">
    <source>
        <dbReference type="PROSITE-ProRule" id="PRU00335"/>
    </source>
</evidence>
<dbReference type="Proteomes" id="UP001247620">
    <property type="component" value="Unassembled WGS sequence"/>
</dbReference>
<dbReference type="InterPro" id="IPR009057">
    <property type="entry name" value="Homeodomain-like_sf"/>
</dbReference>